<feature type="domain" description="Enoyl reductase (ER)" evidence="4">
    <location>
        <begin position="10"/>
        <end position="344"/>
    </location>
</feature>
<gene>
    <name evidence="5" type="primary">gutB_5</name>
    <name evidence="5" type="ORF">NCTC12151_00904</name>
</gene>
<dbReference type="InterPro" id="IPR036291">
    <property type="entry name" value="NAD(P)-bd_dom_sf"/>
</dbReference>
<proteinExistence type="predicted"/>
<dbReference type="SMART" id="SM00829">
    <property type="entry name" value="PKS_ER"/>
    <property type="match status" value="1"/>
</dbReference>
<evidence type="ECO:0000256" key="1">
    <source>
        <dbReference type="ARBA" id="ARBA00022723"/>
    </source>
</evidence>
<dbReference type="SUPFAM" id="SSF51735">
    <property type="entry name" value="NAD(P)-binding Rossmann-fold domains"/>
    <property type="match status" value="1"/>
</dbReference>
<dbReference type="InterPro" id="IPR013154">
    <property type="entry name" value="ADH-like_N"/>
</dbReference>
<keyword evidence="3 5" id="KW-0560">Oxidoreductase</keyword>
<evidence type="ECO:0000259" key="4">
    <source>
        <dbReference type="SMART" id="SM00829"/>
    </source>
</evidence>
<evidence type="ECO:0000313" key="5">
    <source>
        <dbReference type="EMBL" id="SQI36748.1"/>
    </source>
</evidence>
<dbReference type="Proteomes" id="UP000249005">
    <property type="component" value="Chromosome 1"/>
</dbReference>
<evidence type="ECO:0000313" key="6">
    <source>
        <dbReference type="Proteomes" id="UP000249005"/>
    </source>
</evidence>
<dbReference type="AlphaFoldDB" id="A0A2X4UMB3"/>
<keyword evidence="1" id="KW-0479">Metal-binding</keyword>
<sequence>MKAAYFYAPGDVRCEETDVPAIADNELLVEVKASSICGTDQRIFKNGHFKIPAGEKRVLGHEISGVIAQVGQLTSTFKVGQRVSFTPNIGCGHCEFCRSGYNQMCPDYEAFGISLDGGFQQYMRVPAEAISGNNLFLLPDNVGFDEASLIEPLSCCYNAFSELKVNYDDTVLVIGAGPIGACHVMLAKVAGAKKVIVADIRDSRLESILQFGADVTINSAEQDLHRQVMQETGGRGVDVVITAASVADLQTQSIGLLATHGRVCFFGGLGQKQLVPIDTNLVHYKGLKLLGTTGSSNQDYYQSLRLVAEGRINLAPLVSYRFPVSEINDAFATAASGNGMKCLIVNEGN</sequence>
<dbReference type="EMBL" id="LS483470">
    <property type="protein sequence ID" value="SQI36748.1"/>
    <property type="molecule type" value="Genomic_DNA"/>
</dbReference>
<dbReference type="Gene3D" id="3.40.50.720">
    <property type="entry name" value="NAD(P)-binding Rossmann-like Domain"/>
    <property type="match status" value="1"/>
</dbReference>
<evidence type="ECO:0000256" key="3">
    <source>
        <dbReference type="ARBA" id="ARBA00023002"/>
    </source>
</evidence>
<keyword evidence="6" id="KW-1185">Reference proteome</keyword>
<accession>A0A2X4UMB3</accession>
<protein>
    <submittedName>
        <fullName evidence="5">Sorbitol dehydrogenase</fullName>
        <ecNumber evidence="5">1.1.1.14</ecNumber>
    </submittedName>
</protein>
<dbReference type="Gene3D" id="3.90.180.10">
    <property type="entry name" value="Medium-chain alcohol dehydrogenases, catalytic domain"/>
    <property type="match status" value="1"/>
</dbReference>
<dbReference type="KEGG" id="lri:NCTC12151_00904"/>
<dbReference type="InterPro" id="IPR050129">
    <property type="entry name" value="Zn_alcohol_dh"/>
</dbReference>
<dbReference type="Pfam" id="PF00107">
    <property type="entry name" value="ADH_zinc_N"/>
    <property type="match status" value="1"/>
</dbReference>
<evidence type="ECO:0000256" key="2">
    <source>
        <dbReference type="ARBA" id="ARBA00022833"/>
    </source>
</evidence>
<dbReference type="InterPro" id="IPR020843">
    <property type="entry name" value="ER"/>
</dbReference>
<name>A0A2X4UMB3_9GAMM</name>
<dbReference type="PANTHER" id="PTHR43401:SF2">
    <property type="entry name" value="L-THREONINE 3-DEHYDROGENASE"/>
    <property type="match status" value="1"/>
</dbReference>
<dbReference type="InterPro" id="IPR011032">
    <property type="entry name" value="GroES-like_sf"/>
</dbReference>
<dbReference type="InterPro" id="IPR013149">
    <property type="entry name" value="ADH-like_C"/>
</dbReference>
<dbReference type="Pfam" id="PF08240">
    <property type="entry name" value="ADH_N"/>
    <property type="match status" value="1"/>
</dbReference>
<dbReference type="RefSeq" id="WP_111739486.1">
    <property type="nucleotide sequence ID" value="NZ_LR698987.1"/>
</dbReference>
<keyword evidence="2" id="KW-0862">Zinc</keyword>
<dbReference type="EC" id="1.1.1.14" evidence="5"/>
<dbReference type="CDD" id="cd08235">
    <property type="entry name" value="iditol_2_DH_like"/>
    <property type="match status" value="1"/>
</dbReference>
<dbReference type="OrthoDB" id="9773078at2"/>
<dbReference type="SUPFAM" id="SSF50129">
    <property type="entry name" value="GroES-like"/>
    <property type="match status" value="1"/>
</dbReference>
<dbReference type="PANTHER" id="PTHR43401">
    <property type="entry name" value="L-THREONINE 3-DEHYDROGENASE"/>
    <property type="match status" value="1"/>
</dbReference>
<reference evidence="5 6" key="1">
    <citation type="submission" date="2018-06" db="EMBL/GenBank/DDBJ databases">
        <authorList>
            <consortium name="Pathogen Informatics"/>
            <person name="Doyle S."/>
        </authorList>
    </citation>
    <scope>NUCLEOTIDE SEQUENCE [LARGE SCALE GENOMIC DNA]</scope>
    <source>
        <strain evidence="5 6">NCTC12151</strain>
    </source>
</reference>
<dbReference type="GO" id="GO:0003939">
    <property type="term" value="F:L-iditol 2-dehydrogenase (NAD+) activity"/>
    <property type="evidence" value="ECO:0007669"/>
    <property type="project" value="UniProtKB-EC"/>
</dbReference>
<organism evidence="5 6">
    <name type="scientific">Leminorella richardii</name>
    <dbReference type="NCBI Taxonomy" id="158841"/>
    <lineage>
        <taxon>Bacteria</taxon>
        <taxon>Pseudomonadati</taxon>
        <taxon>Pseudomonadota</taxon>
        <taxon>Gammaproteobacteria</taxon>
        <taxon>Enterobacterales</taxon>
        <taxon>Budviciaceae</taxon>
        <taxon>Leminorella</taxon>
    </lineage>
</organism>
<dbReference type="GO" id="GO:0046872">
    <property type="term" value="F:metal ion binding"/>
    <property type="evidence" value="ECO:0007669"/>
    <property type="project" value="UniProtKB-KW"/>
</dbReference>